<dbReference type="AlphaFoldDB" id="A0A414R932"/>
<dbReference type="EMBL" id="QRHQ01000019">
    <property type="protein sequence ID" value="RHF89498.1"/>
    <property type="molecule type" value="Genomic_DNA"/>
</dbReference>
<protein>
    <submittedName>
        <fullName evidence="2">DUF2961 domain-containing protein</fullName>
    </submittedName>
</protein>
<gene>
    <name evidence="2" type="ORF">DW653_10375</name>
    <name evidence="1" type="ORF">DWY14_05365</name>
</gene>
<evidence type="ECO:0000313" key="3">
    <source>
        <dbReference type="Proteomes" id="UP000283485"/>
    </source>
</evidence>
<dbReference type="Proteomes" id="UP000283485">
    <property type="component" value="Unassembled WGS sequence"/>
</dbReference>
<dbReference type="Pfam" id="PF11175">
    <property type="entry name" value="DUF2961"/>
    <property type="match status" value="1"/>
</dbReference>
<dbReference type="InterPro" id="IPR021345">
    <property type="entry name" value="DUF2961"/>
</dbReference>
<evidence type="ECO:0000313" key="1">
    <source>
        <dbReference type="EMBL" id="RGS08789.1"/>
    </source>
</evidence>
<proteinExistence type="predicted"/>
<sequence length="690" mass="78667">MRIVSILLGFVLGILVFSCSRMPVEPITMASLLEEMTDRTSLALYPYPSYKSLQFSSYDRASVTKDSSSWYANWDRSQFIRTETNHGRREFVLFDVDGPGAVTRFWVTVAEYSGKGVLRFYIDGKETPEIEGEVLSIIGGEQLVGYPLAASVSDLTDYLQRGHNLYLPIPFSKSCKITYESPSIREPGEFSGECFYYNINYRKYEKGIHVESFSKSDLIKNRELIKSVQKRLLMPSYTEDRLQSVSAFRDSLCSEDSLSLHLQGTHAIRKLQVKLKSENYVQALRSTVLTIKFDGQRTVWVPVGDFMGIGNRFSAYKTYYTEVTPDSLLSCYWVMPYKKDCVISLKNESSQKIGVSLEVEYADWEWSDNTMYFGVGWKEYNHLYTGKQRDMKGTDSQFDVNFVSLVGKGVYVGDALTLFNSVADWWGEGDEKIYVDGERFPSHFGTGTEDYYGYAWCMHNFFQHPFIAEPDGTGATQCGHVANVRYRALDAIPFKESLVFDMELWHWGSAYINYAPTTYFYLFPKTKVNRGEEETSVKLKVVKHKNELVPNSPDHNGCIEGEYMDINLSSGIEKSQSISDMHWSNGAQFFWQGSGFGDIAELGFEIKNAGTYSVELYYTLAPDYGCFDVYLNGYLLKESLNCQHKILTTKCWKMGKHFLPQGMNVIKFVQKKVLPNTNPGGLGIDCLKIK</sequence>
<comment type="caution">
    <text evidence="2">The sequence shown here is derived from an EMBL/GenBank/DDBJ whole genome shotgun (WGS) entry which is preliminary data.</text>
</comment>
<dbReference type="Gene3D" id="2.60.120.1390">
    <property type="match status" value="2"/>
</dbReference>
<dbReference type="EMBL" id="QRUY01000008">
    <property type="protein sequence ID" value="RGS08789.1"/>
    <property type="molecule type" value="Genomic_DNA"/>
</dbReference>
<dbReference type="RefSeq" id="WP_118211761.1">
    <property type="nucleotide sequence ID" value="NZ_CATXGJ010000055.1"/>
</dbReference>
<organism evidence="2 3">
    <name type="scientific">Phocaeicola plebeius</name>
    <dbReference type="NCBI Taxonomy" id="310297"/>
    <lineage>
        <taxon>Bacteria</taxon>
        <taxon>Pseudomonadati</taxon>
        <taxon>Bacteroidota</taxon>
        <taxon>Bacteroidia</taxon>
        <taxon>Bacteroidales</taxon>
        <taxon>Bacteroidaceae</taxon>
        <taxon>Phocaeicola</taxon>
    </lineage>
</organism>
<name>A0A414R932_9BACT</name>
<dbReference type="PROSITE" id="PS51257">
    <property type="entry name" value="PROKAR_LIPOPROTEIN"/>
    <property type="match status" value="1"/>
</dbReference>
<reference evidence="3 4" key="1">
    <citation type="submission" date="2018-08" db="EMBL/GenBank/DDBJ databases">
        <title>A genome reference for cultivated species of the human gut microbiota.</title>
        <authorList>
            <person name="Zou Y."/>
            <person name="Xue W."/>
            <person name="Luo G."/>
        </authorList>
    </citation>
    <scope>NUCLEOTIDE SEQUENCE [LARGE SCALE GENOMIC DNA]</scope>
    <source>
        <strain evidence="1 4">AF24-16AC</strain>
        <strain evidence="2 3">AM23-23</strain>
    </source>
</reference>
<evidence type="ECO:0000313" key="4">
    <source>
        <dbReference type="Proteomes" id="UP000285750"/>
    </source>
</evidence>
<evidence type="ECO:0000313" key="2">
    <source>
        <dbReference type="EMBL" id="RHF89498.1"/>
    </source>
</evidence>
<dbReference type="Proteomes" id="UP000285750">
    <property type="component" value="Unassembled WGS sequence"/>
</dbReference>
<accession>A0A414R932</accession>